<keyword evidence="3" id="KW-1185">Reference proteome</keyword>
<dbReference type="RefSeq" id="WP_185005578.1">
    <property type="nucleotide sequence ID" value="NZ_BAAAUI010000017.1"/>
</dbReference>
<keyword evidence="2" id="KW-0808">Transferase</keyword>
<evidence type="ECO:0000313" key="2">
    <source>
        <dbReference type="EMBL" id="MBB4679879.1"/>
    </source>
</evidence>
<comment type="caution">
    <text evidence="2">The sequence shown here is derived from an EMBL/GenBank/DDBJ whole genome shotgun (WGS) entry which is preliminary data.</text>
</comment>
<dbReference type="InterPro" id="IPR013653">
    <property type="entry name" value="GCN5-like_dom"/>
</dbReference>
<dbReference type="AlphaFoldDB" id="A0A7W7CI28"/>
<name>A0A7W7CI28_9PSEU</name>
<proteinExistence type="predicted"/>
<dbReference type="InterPro" id="IPR000182">
    <property type="entry name" value="GNAT_dom"/>
</dbReference>
<dbReference type="GO" id="GO:0016747">
    <property type="term" value="F:acyltransferase activity, transferring groups other than amino-acyl groups"/>
    <property type="evidence" value="ECO:0007669"/>
    <property type="project" value="InterPro"/>
</dbReference>
<dbReference type="Proteomes" id="UP000533598">
    <property type="component" value="Unassembled WGS sequence"/>
</dbReference>
<accession>A0A7W7CI28</accession>
<dbReference type="Pfam" id="PF08445">
    <property type="entry name" value="FR47"/>
    <property type="match status" value="1"/>
</dbReference>
<evidence type="ECO:0000313" key="3">
    <source>
        <dbReference type="Proteomes" id="UP000533598"/>
    </source>
</evidence>
<dbReference type="EMBL" id="JACHMH010000001">
    <property type="protein sequence ID" value="MBB4679879.1"/>
    <property type="molecule type" value="Genomic_DNA"/>
</dbReference>
<dbReference type="InterPro" id="IPR016181">
    <property type="entry name" value="Acyl_CoA_acyltransferase"/>
</dbReference>
<dbReference type="PROSITE" id="PS51186">
    <property type="entry name" value="GNAT"/>
    <property type="match status" value="1"/>
</dbReference>
<organism evidence="2 3">
    <name type="scientific">Crossiella cryophila</name>
    <dbReference type="NCBI Taxonomy" id="43355"/>
    <lineage>
        <taxon>Bacteria</taxon>
        <taxon>Bacillati</taxon>
        <taxon>Actinomycetota</taxon>
        <taxon>Actinomycetes</taxon>
        <taxon>Pseudonocardiales</taxon>
        <taxon>Pseudonocardiaceae</taxon>
        <taxon>Crossiella</taxon>
    </lineage>
</organism>
<gene>
    <name evidence="2" type="ORF">HNR67_005997</name>
</gene>
<sequence>MTELIRRWQQGWSECRGWTPPLESHGALDFLLAQPDRHRELITLHIEAPPDSVRPLAEVVATQEEPTLLTVPTHHPDEVEQVLRAAGLTIRGYREWIMTRDAATHPRRSAPTGYTCRTTVTGRVISTEVRHESGEVAASGLAGVIGTDVIPDKIETADAHRRRGLGSVVMGELMAEAVDRGATTGILFASPDGERLYTKLGWTAQATVVMATSPRPAT</sequence>
<dbReference type="SUPFAM" id="SSF55729">
    <property type="entry name" value="Acyl-CoA N-acyltransferases (Nat)"/>
    <property type="match status" value="1"/>
</dbReference>
<dbReference type="Gene3D" id="3.40.630.30">
    <property type="match status" value="1"/>
</dbReference>
<protein>
    <submittedName>
        <fullName evidence="2">GNAT superfamily N-acetyltransferase</fullName>
    </submittedName>
</protein>
<feature type="domain" description="N-acetyltransferase" evidence="1">
    <location>
        <begin position="66"/>
        <end position="218"/>
    </location>
</feature>
<reference evidence="2 3" key="1">
    <citation type="submission" date="2020-08" db="EMBL/GenBank/DDBJ databases">
        <title>Sequencing the genomes of 1000 actinobacteria strains.</title>
        <authorList>
            <person name="Klenk H.-P."/>
        </authorList>
    </citation>
    <scope>NUCLEOTIDE SEQUENCE [LARGE SCALE GENOMIC DNA]</scope>
    <source>
        <strain evidence="2 3">DSM 44230</strain>
    </source>
</reference>
<evidence type="ECO:0000259" key="1">
    <source>
        <dbReference type="PROSITE" id="PS51186"/>
    </source>
</evidence>